<sequence>MVATRVKELQPMLVRWLVRAALMVAVAVLIAIAVRFVVDGDAFLVTLIVELLVVPTMFEHWLRRDRRERTGGSRTPEP</sequence>
<dbReference type="Proteomes" id="UP001500416">
    <property type="component" value="Unassembled WGS sequence"/>
</dbReference>
<gene>
    <name evidence="2" type="ORF">GCM10010492_35290</name>
</gene>
<accession>A0ABP3DJ95</accession>
<feature type="transmembrane region" description="Helical" evidence="1">
    <location>
        <begin position="42"/>
        <end position="62"/>
    </location>
</feature>
<evidence type="ECO:0000313" key="2">
    <source>
        <dbReference type="EMBL" id="GAA0233383.1"/>
    </source>
</evidence>
<evidence type="ECO:0000313" key="3">
    <source>
        <dbReference type="Proteomes" id="UP001500416"/>
    </source>
</evidence>
<evidence type="ECO:0000256" key="1">
    <source>
        <dbReference type="SAM" id="Phobius"/>
    </source>
</evidence>
<keyword evidence="3" id="KW-1185">Reference proteome</keyword>
<dbReference type="EMBL" id="BAAABU010000006">
    <property type="protein sequence ID" value="GAA0233383.1"/>
    <property type="molecule type" value="Genomic_DNA"/>
</dbReference>
<keyword evidence="1" id="KW-0472">Membrane</keyword>
<organism evidence="2 3">
    <name type="scientific">Saccharothrix mutabilis subsp. mutabilis</name>
    <dbReference type="NCBI Taxonomy" id="66855"/>
    <lineage>
        <taxon>Bacteria</taxon>
        <taxon>Bacillati</taxon>
        <taxon>Actinomycetota</taxon>
        <taxon>Actinomycetes</taxon>
        <taxon>Pseudonocardiales</taxon>
        <taxon>Pseudonocardiaceae</taxon>
        <taxon>Saccharothrix</taxon>
    </lineage>
</organism>
<protein>
    <submittedName>
        <fullName evidence="2">Uncharacterized protein</fullName>
    </submittedName>
</protein>
<keyword evidence="1" id="KW-0812">Transmembrane</keyword>
<reference evidence="3" key="1">
    <citation type="journal article" date="2019" name="Int. J. Syst. Evol. Microbiol.">
        <title>The Global Catalogue of Microorganisms (GCM) 10K type strain sequencing project: providing services to taxonomists for standard genome sequencing and annotation.</title>
        <authorList>
            <consortium name="The Broad Institute Genomics Platform"/>
            <consortium name="The Broad Institute Genome Sequencing Center for Infectious Disease"/>
            <person name="Wu L."/>
            <person name="Ma J."/>
        </authorList>
    </citation>
    <scope>NUCLEOTIDE SEQUENCE [LARGE SCALE GENOMIC DNA]</scope>
    <source>
        <strain evidence="3">JCM 3380</strain>
    </source>
</reference>
<keyword evidence="1" id="KW-1133">Transmembrane helix</keyword>
<name>A0ABP3DJ95_9PSEU</name>
<proteinExistence type="predicted"/>
<comment type="caution">
    <text evidence="2">The sequence shown here is derived from an EMBL/GenBank/DDBJ whole genome shotgun (WGS) entry which is preliminary data.</text>
</comment>
<feature type="transmembrane region" description="Helical" evidence="1">
    <location>
        <begin position="12"/>
        <end position="36"/>
    </location>
</feature>